<feature type="transmembrane region" description="Helical" evidence="1">
    <location>
        <begin position="93"/>
        <end position="121"/>
    </location>
</feature>
<dbReference type="AlphaFoldDB" id="G9X0W3"/>
<evidence type="ECO:0000256" key="1">
    <source>
        <dbReference type="SAM" id="Phobius"/>
    </source>
</evidence>
<dbReference type="InterPro" id="IPR009060">
    <property type="entry name" value="UBA-like_sf"/>
</dbReference>
<evidence type="ECO:0000313" key="6">
    <source>
        <dbReference type="Proteomes" id="UP000006437"/>
    </source>
</evidence>
<evidence type="ECO:0000313" key="3">
    <source>
        <dbReference type="EMBL" id="EHL14937.1"/>
    </source>
</evidence>
<dbReference type="RefSeq" id="WP_009526265.1">
    <property type="nucleotide sequence ID" value="NZ_JH414566.1"/>
</dbReference>
<feature type="domain" description="DUF4342" evidence="2">
    <location>
        <begin position="48"/>
        <end position="117"/>
    </location>
</feature>
<dbReference type="InterPro" id="IPR025642">
    <property type="entry name" value="DUF4342"/>
</dbReference>
<sequence length="189" mass="21054">MITLEKIDQIVERTGVSYAQAKEALEKAEGDVVEAIIYIEQSSARFSKSVSDSFMLKKDEVIETLKDLIQKGNVTKIIIEKDAKKVLEVPVNIALSAGVLSLFLGTLLIPVVAVIGTGMYIGNFRIKVINDDGSEIDVNEETQRRLLELKNKVDISKKNEEKDDLIDITNEVINEADKGTEDNKEDEEK</sequence>
<accession>G9X0W3</accession>
<dbReference type="SUPFAM" id="SSF46934">
    <property type="entry name" value="UBA-like"/>
    <property type="match status" value="1"/>
</dbReference>
<proteinExistence type="predicted"/>
<dbReference type="Proteomes" id="UP000006437">
    <property type="component" value="Unassembled WGS sequence"/>
</dbReference>
<evidence type="ECO:0000259" key="2">
    <source>
        <dbReference type="Pfam" id="PF14242"/>
    </source>
</evidence>
<reference evidence="3 6" key="1">
    <citation type="submission" date="2011-08" db="EMBL/GenBank/DDBJ databases">
        <title>The Genome Sequence of Eubacteriaceae bacterium ACC19a.</title>
        <authorList>
            <consortium name="The Broad Institute Genome Sequencing Platform"/>
            <person name="Earl A."/>
            <person name="Ward D."/>
            <person name="Feldgarden M."/>
            <person name="Gevers D."/>
            <person name="Sizova M."/>
            <person name="Hazen A."/>
            <person name="Epstein S."/>
            <person name="Young S.K."/>
            <person name="Zeng Q."/>
            <person name="Gargeya S."/>
            <person name="Fitzgerald M."/>
            <person name="Haas B."/>
            <person name="Abouelleil A."/>
            <person name="Alvarado L."/>
            <person name="Arachchi H.M."/>
            <person name="Berlin A."/>
            <person name="Brown A."/>
            <person name="Chapman S.B."/>
            <person name="Chen Z."/>
            <person name="Dunbar C."/>
            <person name="Freedman E."/>
            <person name="Gearin G."/>
            <person name="Gellesch M."/>
            <person name="Goldberg J."/>
            <person name="Griggs A."/>
            <person name="Gujja S."/>
            <person name="Heiman D."/>
            <person name="Howarth C."/>
            <person name="Larson L."/>
            <person name="Lui A."/>
            <person name="MacDonald P.J.P."/>
            <person name="Montmayeur A."/>
            <person name="Murphy C."/>
            <person name="Neiman D."/>
            <person name="Pearson M."/>
            <person name="Priest M."/>
            <person name="Roberts A."/>
            <person name="Saif S."/>
            <person name="Shea T."/>
            <person name="Shenoy N."/>
            <person name="Sisk P."/>
            <person name="Stolte C."/>
            <person name="Sykes S."/>
            <person name="Wortman J."/>
            <person name="Nusbaum C."/>
            <person name="Birren B."/>
        </authorList>
    </citation>
    <scope>NUCLEOTIDE SEQUENCE [LARGE SCALE GENOMIC DNA]</scope>
    <source>
        <strain evidence="3 6">ACC19a</strain>
    </source>
</reference>
<evidence type="ECO:0000313" key="4">
    <source>
        <dbReference type="EMBL" id="EHL18942.1"/>
    </source>
</evidence>
<dbReference type="HOGENOM" id="CLU_115782_2_0_9"/>
<comment type="caution">
    <text evidence="3">The sequence shown here is derived from an EMBL/GenBank/DDBJ whole genome shotgun (WGS) entry which is preliminary data.</text>
</comment>
<dbReference type="Pfam" id="PF14242">
    <property type="entry name" value="DUF4342"/>
    <property type="match status" value="1"/>
</dbReference>
<reference evidence="4 5" key="2">
    <citation type="submission" date="2011-08" db="EMBL/GenBank/DDBJ databases">
        <title>The Genome Sequence of Eubacteriaceae bacterium CM5.</title>
        <authorList>
            <consortium name="The Broad Institute Genome Sequencing Platform"/>
            <person name="Earl A."/>
            <person name="Ward D."/>
            <person name="Feldgarden M."/>
            <person name="Gevers D."/>
            <person name="Sizova M."/>
            <person name="Hazen A."/>
            <person name="Epstein S."/>
            <person name="Young S.K."/>
            <person name="Zeng Q."/>
            <person name="Gargeya S."/>
            <person name="Fitzgerald M."/>
            <person name="Haas B."/>
            <person name="Abouelleil A."/>
            <person name="Alvarado L."/>
            <person name="Arachchi H.M."/>
            <person name="Berlin A."/>
            <person name="Brown A."/>
            <person name="Chapman S.B."/>
            <person name="Chen Z."/>
            <person name="Dunbar C."/>
            <person name="Freedman E."/>
            <person name="Gearin G."/>
            <person name="Gellesch M."/>
            <person name="Goldberg J."/>
            <person name="Griggs A."/>
            <person name="Gujja S."/>
            <person name="Heiman D."/>
            <person name="Howarth C."/>
            <person name="Larson L."/>
            <person name="Lui A."/>
            <person name="MacDonald P.J.P."/>
            <person name="Montmayeur A."/>
            <person name="Murphy C."/>
            <person name="Neiman D."/>
            <person name="Pearson M."/>
            <person name="Priest M."/>
            <person name="Roberts A."/>
            <person name="Saif S."/>
            <person name="Shea T."/>
            <person name="Shenoy N."/>
            <person name="Sisk P."/>
            <person name="Stolte C."/>
            <person name="Sykes S."/>
            <person name="Wortman J."/>
            <person name="Nusbaum C."/>
            <person name="Birren B."/>
        </authorList>
    </citation>
    <scope>NUCLEOTIDE SEQUENCE [LARGE SCALE GENOMIC DNA]</scope>
    <source>
        <strain evidence="4 5">CM5</strain>
    </source>
</reference>
<gene>
    <name evidence="4" type="ORF">HMPREF9628_01885</name>
    <name evidence="3" type="ORF">HMPREF9629_02049</name>
</gene>
<dbReference type="EMBL" id="AFZE01000021">
    <property type="protein sequence ID" value="EHL14937.1"/>
    <property type="molecule type" value="Genomic_DNA"/>
</dbReference>
<keyword evidence="1" id="KW-0812">Transmembrane</keyword>
<dbReference type="CDD" id="cd14360">
    <property type="entry name" value="UBA_NAC_like_bac"/>
    <property type="match status" value="1"/>
</dbReference>
<organism evidence="3 6">
    <name type="scientific">Peptoanaerobacter stomatis</name>
    <dbReference type="NCBI Taxonomy" id="796937"/>
    <lineage>
        <taxon>Bacteria</taxon>
        <taxon>Bacillati</taxon>
        <taxon>Bacillota</taxon>
        <taxon>Clostridia</taxon>
        <taxon>Peptostreptococcales</taxon>
        <taxon>Filifactoraceae</taxon>
        <taxon>Peptoanaerobacter</taxon>
    </lineage>
</organism>
<name>G9X0W3_9FIRM</name>
<keyword evidence="1" id="KW-0472">Membrane</keyword>
<dbReference type="STRING" id="796937.HMPREF9630_00980"/>
<dbReference type="Proteomes" id="UP000003379">
    <property type="component" value="Unassembled WGS sequence"/>
</dbReference>
<dbReference type="EMBL" id="AFZG01000034">
    <property type="protein sequence ID" value="EHL18942.1"/>
    <property type="molecule type" value="Genomic_DNA"/>
</dbReference>
<accession>G9XDL2</accession>
<protein>
    <recommendedName>
        <fullName evidence="2">DUF4342 domain-containing protein</fullName>
    </recommendedName>
</protein>
<dbReference type="Gene3D" id="1.10.8.10">
    <property type="entry name" value="DNA helicase RuvA subunit, C-terminal domain"/>
    <property type="match status" value="1"/>
</dbReference>
<keyword evidence="1" id="KW-1133">Transmembrane helix</keyword>
<dbReference type="BioCyc" id="EBAC796937-HMP:GMGH-2057-MONOMER"/>
<evidence type="ECO:0000313" key="5">
    <source>
        <dbReference type="Proteomes" id="UP000003379"/>
    </source>
</evidence>